<evidence type="ECO:0000256" key="1">
    <source>
        <dbReference type="SAM" id="Phobius"/>
    </source>
</evidence>
<dbReference type="NCBIfam" id="TIGR02532">
    <property type="entry name" value="IV_pilin_GFxxxE"/>
    <property type="match status" value="1"/>
</dbReference>
<gene>
    <name evidence="2" type="ORF">A2438_01140</name>
</gene>
<keyword evidence="1" id="KW-0472">Membrane</keyword>
<sequence length="168" mass="18935">MNKRFGVTLVELIISVVIISIAFYALISVFSQVATSSVDTQTYLTVKWLAEGKMEEAQERYKNRDPYDGTVVVDWTCFDNDGSDPDIPLPATDLLNYPGRFAEYFYKITMEYINKNSEPITVKALSDTPPPTVMDMRKLTVEVAKKNSFGNILYGKALSTILPARFKP</sequence>
<name>A0A1F4U7K8_UNCSA</name>
<evidence type="ECO:0000313" key="2">
    <source>
        <dbReference type="EMBL" id="OGC40882.1"/>
    </source>
</evidence>
<organism evidence="2 3">
    <name type="scientific">candidate division WOR-1 bacterium RIFOXYC2_FULL_46_14</name>
    <dbReference type="NCBI Taxonomy" id="1802587"/>
    <lineage>
        <taxon>Bacteria</taxon>
        <taxon>Bacillati</taxon>
        <taxon>Saganbacteria</taxon>
    </lineage>
</organism>
<dbReference type="Pfam" id="PF07963">
    <property type="entry name" value="N_methyl"/>
    <property type="match status" value="1"/>
</dbReference>
<dbReference type="InterPro" id="IPR012902">
    <property type="entry name" value="N_methyl_site"/>
</dbReference>
<evidence type="ECO:0008006" key="4">
    <source>
        <dbReference type="Google" id="ProtNLM"/>
    </source>
</evidence>
<proteinExistence type="predicted"/>
<comment type="caution">
    <text evidence="2">The sequence shown here is derived from an EMBL/GenBank/DDBJ whole genome shotgun (WGS) entry which is preliminary data.</text>
</comment>
<protein>
    <recommendedName>
        <fullName evidence="4">Type II secretion system protein GspI C-terminal domain-containing protein</fullName>
    </recommendedName>
</protein>
<feature type="transmembrane region" description="Helical" evidence="1">
    <location>
        <begin position="7"/>
        <end position="27"/>
    </location>
</feature>
<evidence type="ECO:0000313" key="3">
    <source>
        <dbReference type="Proteomes" id="UP000179242"/>
    </source>
</evidence>
<dbReference type="Proteomes" id="UP000179242">
    <property type="component" value="Unassembled WGS sequence"/>
</dbReference>
<dbReference type="AlphaFoldDB" id="A0A1F4U7K8"/>
<reference evidence="2 3" key="1">
    <citation type="journal article" date="2016" name="Nat. Commun.">
        <title>Thousands of microbial genomes shed light on interconnected biogeochemical processes in an aquifer system.</title>
        <authorList>
            <person name="Anantharaman K."/>
            <person name="Brown C.T."/>
            <person name="Hug L.A."/>
            <person name="Sharon I."/>
            <person name="Castelle C.J."/>
            <person name="Probst A.J."/>
            <person name="Thomas B.C."/>
            <person name="Singh A."/>
            <person name="Wilkins M.J."/>
            <person name="Karaoz U."/>
            <person name="Brodie E.L."/>
            <person name="Williams K.H."/>
            <person name="Hubbard S.S."/>
            <person name="Banfield J.F."/>
        </authorList>
    </citation>
    <scope>NUCLEOTIDE SEQUENCE [LARGE SCALE GENOMIC DNA]</scope>
</reference>
<accession>A0A1F4U7K8</accession>
<keyword evidence="1" id="KW-1133">Transmembrane helix</keyword>
<dbReference type="EMBL" id="MEUJ01000002">
    <property type="protein sequence ID" value="OGC40882.1"/>
    <property type="molecule type" value="Genomic_DNA"/>
</dbReference>
<keyword evidence="1" id="KW-0812">Transmembrane</keyword>